<dbReference type="InterPro" id="IPR038019">
    <property type="entry name" value="PRib_AMP_CycHydrolase_sf"/>
</dbReference>
<sequence length="147" mass="16234">MDRVDLEAQSENIDLENAVNVDTKLDEDVIELGGSDIDKSLKKKRLKSKVWEFFDVLPLGPDKKLKSVCKKCGHQYLASSKCSSLPNNMTYHYFRATSGLHIVETLLDSVKWDEKGLAVGIAQNVDTGAILMQGFVNKDAVATTISS</sequence>
<dbReference type="Gene3D" id="3.10.20.810">
    <property type="entry name" value="Phosphoribosyl-AMP cyclohydrolase"/>
    <property type="match status" value="1"/>
</dbReference>
<evidence type="ECO:0008006" key="7">
    <source>
        <dbReference type="Google" id="ProtNLM"/>
    </source>
</evidence>
<dbReference type="GO" id="GO:0016787">
    <property type="term" value="F:hydrolase activity"/>
    <property type="evidence" value="ECO:0007669"/>
    <property type="project" value="UniProtKB-KW"/>
</dbReference>
<keyword evidence="2" id="KW-0378">Hydrolase</keyword>
<keyword evidence="3" id="KW-0368">Histidine biosynthesis</keyword>
<dbReference type="PANTHER" id="PTHR42945:SF1">
    <property type="entry name" value="HISTIDINE BIOSYNTHESIS BIFUNCTIONAL PROTEIN HIS7"/>
    <property type="match status" value="1"/>
</dbReference>
<evidence type="ECO:0000256" key="3">
    <source>
        <dbReference type="ARBA" id="ARBA00023102"/>
    </source>
</evidence>
<dbReference type="GO" id="GO:0000105">
    <property type="term" value="P:L-histidine biosynthetic process"/>
    <property type="evidence" value="ECO:0007669"/>
    <property type="project" value="UniProtKB-KW"/>
</dbReference>
<evidence type="ECO:0000256" key="4">
    <source>
        <dbReference type="ARBA" id="ARBA00029440"/>
    </source>
</evidence>
<dbReference type="AlphaFoldDB" id="A0AA88DFA7"/>
<proteinExistence type="predicted"/>
<evidence type="ECO:0000256" key="2">
    <source>
        <dbReference type="ARBA" id="ARBA00022801"/>
    </source>
</evidence>
<name>A0AA88DFA7_FICCA</name>
<protein>
    <recommendedName>
        <fullName evidence="7">BED-type domain-containing protein</fullName>
    </recommendedName>
</protein>
<gene>
    <name evidence="5" type="ORF">TIFTF001_042437</name>
</gene>
<evidence type="ECO:0000313" key="6">
    <source>
        <dbReference type="Proteomes" id="UP001187192"/>
    </source>
</evidence>
<evidence type="ECO:0000256" key="1">
    <source>
        <dbReference type="ARBA" id="ARBA00022605"/>
    </source>
</evidence>
<dbReference type="SUPFAM" id="SSF141734">
    <property type="entry name" value="HisI-like"/>
    <property type="match status" value="1"/>
</dbReference>
<comment type="pathway">
    <text evidence="4">Amino-acid biosynthesis.</text>
</comment>
<reference evidence="5" key="1">
    <citation type="submission" date="2023-07" db="EMBL/GenBank/DDBJ databases">
        <title>draft genome sequence of fig (Ficus carica).</title>
        <authorList>
            <person name="Takahashi T."/>
            <person name="Nishimura K."/>
        </authorList>
    </citation>
    <scope>NUCLEOTIDE SEQUENCE</scope>
</reference>
<evidence type="ECO:0000313" key="5">
    <source>
        <dbReference type="EMBL" id="GMN36444.1"/>
    </source>
</evidence>
<keyword evidence="1" id="KW-0028">Amino-acid biosynthesis</keyword>
<comment type="caution">
    <text evidence="5">The sequence shown here is derived from an EMBL/GenBank/DDBJ whole genome shotgun (WGS) entry which is preliminary data.</text>
</comment>
<organism evidence="5 6">
    <name type="scientific">Ficus carica</name>
    <name type="common">Common fig</name>
    <dbReference type="NCBI Taxonomy" id="3494"/>
    <lineage>
        <taxon>Eukaryota</taxon>
        <taxon>Viridiplantae</taxon>
        <taxon>Streptophyta</taxon>
        <taxon>Embryophyta</taxon>
        <taxon>Tracheophyta</taxon>
        <taxon>Spermatophyta</taxon>
        <taxon>Magnoliopsida</taxon>
        <taxon>eudicotyledons</taxon>
        <taxon>Gunneridae</taxon>
        <taxon>Pentapetalae</taxon>
        <taxon>rosids</taxon>
        <taxon>fabids</taxon>
        <taxon>Rosales</taxon>
        <taxon>Moraceae</taxon>
        <taxon>Ficeae</taxon>
        <taxon>Ficus</taxon>
    </lineage>
</organism>
<dbReference type="EMBL" id="BTGU01002304">
    <property type="protein sequence ID" value="GMN36444.1"/>
    <property type="molecule type" value="Genomic_DNA"/>
</dbReference>
<dbReference type="PANTHER" id="PTHR42945">
    <property type="entry name" value="HISTIDINE BIOSYNTHESIS BIFUNCTIONAL PROTEIN"/>
    <property type="match status" value="1"/>
</dbReference>
<keyword evidence="6" id="KW-1185">Reference proteome</keyword>
<accession>A0AA88DFA7</accession>
<dbReference type="Proteomes" id="UP001187192">
    <property type="component" value="Unassembled WGS sequence"/>
</dbReference>